<dbReference type="RefSeq" id="WP_016662348.1">
    <property type="nucleotide sequence ID" value="NZ_AP031449.1"/>
</dbReference>
<keyword evidence="6 11" id="KW-0133">Cell shape</keyword>
<feature type="transmembrane region" description="Helical" evidence="11">
    <location>
        <begin position="12"/>
        <end position="35"/>
    </location>
</feature>
<name>A0A413V7M3_BACSE</name>
<dbReference type="SUPFAM" id="SSF53955">
    <property type="entry name" value="Lysozyme-like"/>
    <property type="match status" value="1"/>
</dbReference>
<protein>
    <recommendedName>
        <fullName evidence="11">Biosynthetic peptidoglycan transglycosylase</fullName>
        <ecNumber evidence="11">2.4.99.28</ecNumber>
    </recommendedName>
    <alternativeName>
        <fullName evidence="11">Glycan polymerase</fullName>
    </alternativeName>
    <alternativeName>
        <fullName evidence="11">Peptidoglycan glycosyltransferase MtgA</fullName>
        <shortName evidence="11">PGT</shortName>
    </alternativeName>
</protein>
<dbReference type="UniPathway" id="UPA00219"/>
<evidence type="ECO:0000259" key="12">
    <source>
        <dbReference type="Pfam" id="PF00912"/>
    </source>
</evidence>
<gene>
    <name evidence="11 13" type="primary">mtgA</name>
    <name evidence="15" type="ORF">DW889_07620</name>
    <name evidence="14" type="ORF">F9950_07875</name>
    <name evidence="13" type="ORF">F9962_05235</name>
</gene>
<dbReference type="HAMAP" id="MF_00766">
    <property type="entry name" value="PGT_MtgA"/>
    <property type="match status" value="1"/>
</dbReference>
<evidence type="ECO:0000313" key="15">
    <source>
        <dbReference type="EMBL" id="RHB29588.1"/>
    </source>
</evidence>
<dbReference type="EMBL" id="WCLP01000010">
    <property type="protein sequence ID" value="KAB5282737.1"/>
    <property type="molecule type" value="Genomic_DNA"/>
</dbReference>
<comment type="catalytic activity">
    <reaction evidence="11">
        <text>[GlcNAc-(1-&gt;4)-Mur2Ac(oyl-L-Ala-gamma-D-Glu-L-Lys-D-Ala-D-Ala)](n)-di-trans,octa-cis-undecaprenyl diphosphate + beta-D-GlcNAc-(1-&gt;4)-Mur2Ac(oyl-L-Ala-gamma-D-Glu-L-Lys-D-Ala-D-Ala)-di-trans,octa-cis-undecaprenyl diphosphate = [GlcNAc-(1-&gt;4)-Mur2Ac(oyl-L-Ala-gamma-D-Glu-L-Lys-D-Ala-D-Ala)](n+1)-di-trans,octa-cis-undecaprenyl diphosphate + di-trans,octa-cis-undecaprenyl diphosphate + H(+)</text>
        <dbReference type="Rhea" id="RHEA:23708"/>
        <dbReference type="Rhea" id="RHEA-COMP:9602"/>
        <dbReference type="Rhea" id="RHEA-COMP:9603"/>
        <dbReference type="ChEBI" id="CHEBI:15378"/>
        <dbReference type="ChEBI" id="CHEBI:58405"/>
        <dbReference type="ChEBI" id="CHEBI:60033"/>
        <dbReference type="ChEBI" id="CHEBI:78435"/>
        <dbReference type="EC" id="2.4.99.28"/>
    </reaction>
</comment>
<evidence type="ECO:0000256" key="11">
    <source>
        <dbReference type="HAMAP-Rule" id="MF_00766"/>
    </source>
</evidence>
<evidence type="ECO:0000256" key="8">
    <source>
        <dbReference type="ARBA" id="ARBA00022989"/>
    </source>
</evidence>
<evidence type="ECO:0000313" key="18">
    <source>
        <dbReference type="Proteomes" id="UP000440773"/>
    </source>
</evidence>
<reference evidence="17 18" key="2">
    <citation type="journal article" date="2019" name="Nat. Med.">
        <title>A library of human gut bacterial isolates paired with longitudinal multiomics data enables mechanistic microbiome research.</title>
        <authorList>
            <person name="Poyet M."/>
            <person name="Groussin M."/>
            <person name="Gibbons S.M."/>
            <person name="Avila-Pacheco J."/>
            <person name="Jiang X."/>
            <person name="Kearney S.M."/>
            <person name="Perrotta A.R."/>
            <person name="Berdy B."/>
            <person name="Zhao S."/>
            <person name="Lieberman T.D."/>
            <person name="Swanson P.K."/>
            <person name="Smith M."/>
            <person name="Roesemann S."/>
            <person name="Alexander J.E."/>
            <person name="Rich S.A."/>
            <person name="Livny J."/>
            <person name="Vlamakis H."/>
            <person name="Clish C."/>
            <person name="Bullock K."/>
            <person name="Deik A."/>
            <person name="Scott J."/>
            <person name="Pierce K.A."/>
            <person name="Xavier R.J."/>
            <person name="Alm E.J."/>
        </authorList>
    </citation>
    <scope>NUCLEOTIDE SEQUENCE [LARGE SCALE GENOMIC DNA]</scope>
    <source>
        <strain evidence="13 18">BIOML-A17</strain>
        <strain evidence="14 17">BIOML-A2</strain>
    </source>
</reference>
<dbReference type="GO" id="GO:0016763">
    <property type="term" value="F:pentosyltransferase activity"/>
    <property type="evidence" value="ECO:0007669"/>
    <property type="project" value="InterPro"/>
</dbReference>
<keyword evidence="5 11" id="KW-0812">Transmembrane</keyword>
<dbReference type="Gene3D" id="1.10.3810.10">
    <property type="entry name" value="Biosynthetic peptidoglycan transglycosylase-like"/>
    <property type="match status" value="1"/>
</dbReference>
<comment type="subcellular location">
    <subcellularLocation>
        <location evidence="11">Cell membrane</location>
        <topology evidence="11">Single-pass membrane protein</topology>
    </subcellularLocation>
</comment>
<dbReference type="Pfam" id="PF00912">
    <property type="entry name" value="Transgly"/>
    <property type="match status" value="1"/>
</dbReference>
<evidence type="ECO:0000256" key="10">
    <source>
        <dbReference type="ARBA" id="ARBA00023316"/>
    </source>
</evidence>
<dbReference type="AlphaFoldDB" id="A0A413V7M3"/>
<dbReference type="InterPro" id="IPR036950">
    <property type="entry name" value="PBP_transglycosylase"/>
</dbReference>
<evidence type="ECO:0000256" key="7">
    <source>
        <dbReference type="ARBA" id="ARBA00022984"/>
    </source>
</evidence>
<dbReference type="Proteomes" id="UP000440773">
    <property type="component" value="Unassembled WGS sequence"/>
</dbReference>
<evidence type="ECO:0000313" key="13">
    <source>
        <dbReference type="EMBL" id="KAB5282737.1"/>
    </source>
</evidence>
<dbReference type="EC" id="2.4.99.28" evidence="11"/>
<dbReference type="InterPro" id="IPR001264">
    <property type="entry name" value="Glyco_trans_51"/>
</dbReference>
<evidence type="ECO:0000313" key="14">
    <source>
        <dbReference type="EMBL" id="KAB5328243.1"/>
    </source>
</evidence>
<dbReference type="GO" id="GO:0009252">
    <property type="term" value="P:peptidoglycan biosynthetic process"/>
    <property type="evidence" value="ECO:0007669"/>
    <property type="project" value="UniProtKB-UniRule"/>
</dbReference>
<comment type="caution">
    <text evidence="15">The sequence shown here is derived from an EMBL/GenBank/DDBJ whole genome shotgun (WGS) entry which is preliminary data.</text>
</comment>
<comment type="pathway">
    <text evidence="11">Cell wall biogenesis; peptidoglycan biosynthesis.</text>
</comment>
<dbReference type="Proteomes" id="UP000431177">
    <property type="component" value="Unassembled WGS sequence"/>
</dbReference>
<dbReference type="GO" id="GO:0009274">
    <property type="term" value="C:peptidoglycan-based cell wall"/>
    <property type="evidence" value="ECO:0007669"/>
    <property type="project" value="InterPro"/>
</dbReference>
<evidence type="ECO:0000256" key="2">
    <source>
        <dbReference type="ARBA" id="ARBA00022519"/>
    </source>
</evidence>
<evidence type="ECO:0000313" key="17">
    <source>
        <dbReference type="Proteomes" id="UP000431177"/>
    </source>
</evidence>
<sequence length="238" mass="27640">MKFSKPLRIIRNLLLFFFISTAVTVVVYSFMPVYVTPLMVIRSVQQIFKGESPAWHHEWIPFNEISPHLPMAVIASEDNRFATHNGFDFIEIRKAMKENEKRKRKRGASTISQQTAKNVFLWPQSSWLRKGFEVYFTWMIELFWSKKRIMTVYLNSIEMGKGIYGAQAAARYKFHTTAAKLTAGQCALIAATLPNPLRFDSANPSSYIRKRQGQILRLMKLVPKFPPEKPYASKQRKK</sequence>
<reference evidence="15 16" key="1">
    <citation type="submission" date="2018-08" db="EMBL/GenBank/DDBJ databases">
        <title>A genome reference for cultivated species of the human gut microbiota.</title>
        <authorList>
            <person name="Zou Y."/>
            <person name="Xue W."/>
            <person name="Luo G."/>
        </authorList>
    </citation>
    <scope>NUCLEOTIDE SEQUENCE [LARGE SCALE GENOMIC DNA]</scope>
    <source>
        <strain evidence="15 16">AM40-34</strain>
    </source>
</reference>
<evidence type="ECO:0000256" key="4">
    <source>
        <dbReference type="ARBA" id="ARBA00022679"/>
    </source>
</evidence>
<evidence type="ECO:0000256" key="1">
    <source>
        <dbReference type="ARBA" id="ARBA00022475"/>
    </source>
</evidence>
<keyword evidence="10 11" id="KW-0961">Cell wall biogenesis/degradation</keyword>
<dbReference type="EMBL" id="WCLA01000013">
    <property type="protein sequence ID" value="KAB5328243.1"/>
    <property type="molecule type" value="Genomic_DNA"/>
</dbReference>
<evidence type="ECO:0000256" key="6">
    <source>
        <dbReference type="ARBA" id="ARBA00022960"/>
    </source>
</evidence>
<dbReference type="GO" id="GO:0008360">
    <property type="term" value="P:regulation of cell shape"/>
    <property type="evidence" value="ECO:0007669"/>
    <property type="project" value="UniProtKB-KW"/>
</dbReference>
<accession>A0A413V7M3</accession>
<keyword evidence="4 11" id="KW-0808">Transferase</keyword>
<dbReference type="EMBL" id="QSGN01000015">
    <property type="protein sequence ID" value="RHB29588.1"/>
    <property type="molecule type" value="Genomic_DNA"/>
</dbReference>
<evidence type="ECO:0000256" key="3">
    <source>
        <dbReference type="ARBA" id="ARBA00022676"/>
    </source>
</evidence>
<evidence type="ECO:0000313" key="16">
    <source>
        <dbReference type="Proteomes" id="UP000283482"/>
    </source>
</evidence>
<dbReference type="NCBIfam" id="TIGR02070">
    <property type="entry name" value="mono_pep_trsgly"/>
    <property type="match status" value="1"/>
</dbReference>
<organism evidence="15 16">
    <name type="scientific">Bacteroides stercoris</name>
    <dbReference type="NCBI Taxonomy" id="46506"/>
    <lineage>
        <taxon>Bacteria</taxon>
        <taxon>Pseudomonadati</taxon>
        <taxon>Bacteroidota</taxon>
        <taxon>Bacteroidia</taxon>
        <taxon>Bacteroidales</taxon>
        <taxon>Bacteroidaceae</taxon>
        <taxon>Bacteroides</taxon>
    </lineage>
</organism>
<dbReference type="GO" id="GO:0008955">
    <property type="term" value="F:peptidoglycan glycosyltransferase activity"/>
    <property type="evidence" value="ECO:0007669"/>
    <property type="project" value="UniProtKB-UniRule"/>
</dbReference>
<keyword evidence="3 11" id="KW-0328">Glycosyltransferase</keyword>
<feature type="domain" description="Glycosyl transferase family 51" evidence="12">
    <location>
        <begin position="56"/>
        <end position="219"/>
    </location>
</feature>
<dbReference type="Proteomes" id="UP000283482">
    <property type="component" value="Unassembled WGS sequence"/>
</dbReference>
<keyword evidence="7 11" id="KW-0573">Peptidoglycan synthesis</keyword>
<dbReference type="GO" id="GO:0005886">
    <property type="term" value="C:plasma membrane"/>
    <property type="evidence" value="ECO:0007669"/>
    <property type="project" value="UniProtKB-SubCell"/>
</dbReference>
<keyword evidence="8 11" id="KW-1133">Transmembrane helix</keyword>
<dbReference type="PANTHER" id="PTHR30400:SF0">
    <property type="entry name" value="BIOSYNTHETIC PEPTIDOGLYCAN TRANSGLYCOSYLASE"/>
    <property type="match status" value="1"/>
</dbReference>
<dbReference type="PANTHER" id="PTHR30400">
    <property type="entry name" value="MONOFUNCTIONAL BIOSYNTHETIC PEPTIDOGLYCAN TRANSGLYCOSYLASE"/>
    <property type="match status" value="1"/>
</dbReference>
<keyword evidence="2" id="KW-0997">Cell inner membrane</keyword>
<proteinExistence type="inferred from homology"/>
<keyword evidence="9 11" id="KW-0472">Membrane</keyword>
<evidence type="ECO:0000256" key="5">
    <source>
        <dbReference type="ARBA" id="ARBA00022692"/>
    </source>
</evidence>
<evidence type="ECO:0000256" key="9">
    <source>
        <dbReference type="ARBA" id="ARBA00023136"/>
    </source>
</evidence>
<keyword evidence="1 11" id="KW-1003">Cell membrane</keyword>
<dbReference type="InterPro" id="IPR023346">
    <property type="entry name" value="Lysozyme-like_dom_sf"/>
</dbReference>
<dbReference type="InterPro" id="IPR011812">
    <property type="entry name" value="Pep_trsgly"/>
</dbReference>
<comment type="function">
    <text evidence="11">Peptidoglycan polymerase that catalyzes glycan chain elongation from lipid-linked precursors.</text>
</comment>
<comment type="similarity">
    <text evidence="11">Belongs to the glycosyltransferase 51 family.</text>
</comment>
<dbReference type="GO" id="GO:0071555">
    <property type="term" value="P:cell wall organization"/>
    <property type="evidence" value="ECO:0007669"/>
    <property type="project" value="UniProtKB-KW"/>
</dbReference>